<evidence type="ECO:0000259" key="7">
    <source>
        <dbReference type="Pfam" id="PF17390"/>
    </source>
</evidence>
<protein>
    <recommendedName>
        <fullName evidence="2">alpha-L-rhamnosidase</fullName>
        <ecNumber evidence="2">3.2.1.40</ecNumber>
    </recommendedName>
</protein>
<keyword evidence="9" id="KW-1185">Reference proteome</keyword>
<organism evidence="8 9">
    <name type="scientific">Blautia segnis</name>
    <dbReference type="NCBI Taxonomy" id="2763030"/>
    <lineage>
        <taxon>Bacteria</taxon>
        <taxon>Bacillati</taxon>
        <taxon>Bacillota</taxon>
        <taxon>Clostridia</taxon>
        <taxon>Lachnospirales</taxon>
        <taxon>Lachnospiraceae</taxon>
        <taxon>Blautia</taxon>
    </lineage>
</organism>
<evidence type="ECO:0000256" key="3">
    <source>
        <dbReference type="ARBA" id="ARBA00022801"/>
    </source>
</evidence>
<dbReference type="SUPFAM" id="SSF49785">
    <property type="entry name" value="Galactose-binding domain-like"/>
    <property type="match status" value="1"/>
</dbReference>
<feature type="domain" description="Alpha-L-rhamnosidase C-terminal" evidence="7">
    <location>
        <begin position="775"/>
        <end position="841"/>
    </location>
</feature>
<dbReference type="InterPro" id="IPR016007">
    <property type="entry name" value="Alpha_rhamnosid"/>
</dbReference>
<gene>
    <name evidence="8" type="ORF">H8S54_01795</name>
</gene>
<dbReference type="InterPro" id="IPR013783">
    <property type="entry name" value="Ig-like_fold"/>
</dbReference>
<feature type="domain" description="Bacterial alpha-L-rhamnosidase N-terminal" evidence="5">
    <location>
        <begin position="136"/>
        <end position="308"/>
    </location>
</feature>
<dbReference type="Pfam" id="PF25788">
    <property type="entry name" value="Ig_Rha78A_N"/>
    <property type="match status" value="1"/>
</dbReference>
<dbReference type="InterPro" id="IPR035398">
    <property type="entry name" value="Bac_rhamnosid_C"/>
</dbReference>
<proteinExistence type="predicted"/>
<dbReference type="InterPro" id="IPR008979">
    <property type="entry name" value="Galactose-bd-like_sf"/>
</dbReference>
<evidence type="ECO:0000313" key="8">
    <source>
        <dbReference type="EMBL" id="MBC5649885.1"/>
    </source>
</evidence>
<dbReference type="EMBL" id="JACOOT010000004">
    <property type="protein sequence ID" value="MBC5649885.1"/>
    <property type="molecule type" value="Genomic_DNA"/>
</dbReference>
<feature type="domain" description="Alpha-L-rhamnosidase six-hairpin glycosidase" evidence="6">
    <location>
        <begin position="422"/>
        <end position="762"/>
    </location>
</feature>
<dbReference type="SUPFAM" id="SSF48208">
    <property type="entry name" value="Six-hairpin glycosidases"/>
    <property type="match status" value="1"/>
</dbReference>
<dbReference type="Pfam" id="PF08531">
    <property type="entry name" value="Bac_rhamnosid_N"/>
    <property type="match status" value="1"/>
</dbReference>
<dbReference type="PANTHER" id="PTHR33307">
    <property type="entry name" value="ALPHA-RHAMNOSIDASE (EUROFUNG)"/>
    <property type="match status" value="1"/>
</dbReference>
<dbReference type="GO" id="GO:0005975">
    <property type="term" value="P:carbohydrate metabolic process"/>
    <property type="evidence" value="ECO:0007669"/>
    <property type="project" value="InterPro"/>
</dbReference>
<evidence type="ECO:0000256" key="1">
    <source>
        <dbReference type="ARBA" id="ARBA00001445"/>
    </source>
</evidence>
<dbReference type="Pfam" id="PF17389">
    <property type="entry name" value="Bac_rhamnosid6H"/>
    <property type="match status" value="1"/>
</dbReference>
<comment type="catalytic activity">
    <reaction evidence="1">
        <text>Hydrolysis of terminal non-reducing alpha-L-rhamnose residues in alpha-L-rhamnosides.</text>
        <dbReference type="EC" id="3.2.1.40"/>
    </reaction>
</comment>
<dbReference type="InterPro" id="IPR008902">
    <property type="entry name" value="Rhamnosid_concanavalin"/>
</dbReference>
<dbReference type="Pfam" id="PF05592">
    <property type="entry name" value="Bac_rhamnosid"/>
    <property type="match status" value="1"/>
</dbReference>
<dbReference type="AlphaFoldDB" id="A0A8I0A8I3"/>
<dbReference type="GO" id="GO:0030596">
    <property type="term" value="F:alpha-L-rhamnosidase activity"/>
    <property type="evidence" value="ECO:0007669"/>
    <property type="project" value="UniProtKB-EC"/>
</dbReference>
<evidence type="ECO:0000259" key="5">
    <source>
        <dbReference type="Pfam" id="PF08531"/>
    </source>
</evidence>
<dbReference type="EC" id="3.2.1.40" evidence="2"/>
<reference evidence="8 9" key="1">
    <citation type="submission" date="2020-08" db="EMBL/GenBank/DDBJ databases">
        <title>Genome public.</title>
        <authorList>
            <person name="Liu C."/>
            <person name="Sun Q."/>
        </authorList>
    </citation>
    <scope>NUCLEOTIDE SEQUENCE [LARGE SCALE GENOMIC DNA]</scope>
    <source>
        <strain evidence="8 9">BX17</strain>
    </source>
</reference>
<name>A0A8I0A8I3_9FIRM</name>
<evidence type="ECO:0000256" key="2">
    <source>
        <dbReference type="ARBA" id="ARBA00012652"/>
    </source>
</evidence>
<feature type="domain" description="Alpha-L-rhamnosidase concanavalin-like" evidence="4">
    <location>
        <begin position="317"/>
        <end position="415"/>
    </location>
</feature>
<sequence>MKLYDLMTDNRRENILAGSKKPVFSWRVETEKRNVCQESYRVQVWDEQGNSVWDSGTVESSRMAGIQYEGKELQSGKRMTWHVSCTFSSDEGAMTAEEESSFETAYYNRKDWKGRFIGETTDYEYHLYRKKFSCKKAVKLAKLYVCGMGAFECWINGERVSDHVMEPGWTDFRKTCFYTAYDVTEYFAEGENLENIILVKLGDCMFNVPGGRYVYFQRSYGKAKFLCQLELVYEDDSREYVVTDESWKRAKSPIEFCCIYGGEDFDGRRWTKEYLNSDTSEIWEAAVCVEPPLGELKPAPMEPLKIKEIYQPVSVREVETGVWQYDLGKNFSGWARIFLKTDGRKAGQKVVLKTAEKLDENGRIDQSVTGKDYAWTYILNEEREQEFAPDFTYTGFRYVEMTGAVPEKEITLQGEFIYPDIDQAGDFFCSNTLFNQIHEIVLQAIKSNTKSYFTDCPHREKLGWLEQTHLIGPSIMYNLDVHNLYTKIEGDMADSQRENGLIPDICPEYVTGFDKWHKGFLDSPEWGSACVLAPWYAYKRYGDLALLEKYFPVMKKYVEYLSSKTHHEVLHHGLGDWLDIGPCTPHSQNTPVPVVATCIYYYDLQIMVKIAQLLGKKEVAEAYQKKMKLVFEEYNLQFLDDQTGRYANGSQAAQAMSLIVGLVPEEYQDKVVSQLKDDVVKRGYAITAGDVGHPFLIAALMKYGMSDVLNEMTNITDKPGYGYQVVNGATTLTEEWDGPEPGNIHGSQNHLMLGSIEEWFYGSLGGMELVRDGLSFEEIRIQPHPEKGVDWVNAWTMHSYGKISVKWKRENEKTRVFCQIPPGLTAHLESPDGKEIMIVGSGYYEYEI</sequence>
<dbReference type="PIRSF" id="PIRSF010631">
    <property type="entry name" value="A-rhamnsds"/>
    <property type="match status" value="1"/>
</dbReference>
<dbReference type="Proteomes" id="UP000652847">
    <property type="component" value="Unassembled WGS sequence"/>
</dbReference>
<accession>A0A8I0A8I3</accession>
<dbReference type="InterPro" id="IPR035396">
    <property type="entry name" value="Bac_rhamnosid6H"/>
</dbReference>
<dbReference type="PANTHER" id="PTHR33307:SF11">
    <property type="entry name" value="ALPHA-L-RHAMNOSIDASE"/>
    <property type="match status" value="1"/>
</dbReference>
<evidence type="ECO:0000313" key="9">
    <source>
        <dbReference type="Proteomes" id="UP000652847"/>
    </source>
</evidence>
<dbReference type="Gene3D" id="2.60.120.260">
    <property type="entry name" value="Galactose-binding domain-like"/>
    <property type="match status" value="2"/>
</dbReference>
<dbReference type="Gene3D" id="2.60.420.10">
    <property type="entry name" value="Maltose phosphorylase, domain 3"/>
    <property type="match status" value="1"/>
</dbReference>
<dbReference type="InterPro" id="IPR013737">
    <property type="entry name" value="Bac_rhamnosid_N"/>
</dbReference>
<dbReference type="Pfam" id="PF17390">
    <property type="entry name" value="Bac_rhamnosid_C"/>
    <property type="match status" value="1"/>
</dbReference>
<evidence type="ECO:0000259" key="4">
    <source>
        <dbReference type="Pfam" id="PF05592"/>
    </source>
</evidence>
<keyword evidence="3 8" id="KW-0378">Hydrolase</keyword>
<dbReference type="InterPro" id="IPR008928">
    <property type="entry name" value="6-hairpin_glycosidase_sf"/>
</dbReference>
<dbReference type="RefSeq" id="WP_186900758.1">
    <property type="nucleotide sequence ID" value="NZ_JACOOT010000004.1"/>
</dbReference>
<comment type="caution">
    <text evidence="8">The sequence shown here is derived from an EMBL/GenBank/DDBJ whole genome shotgun (WGS) entry which is preliminary data.</text>
</comment>
<dbReference type="Gene3D" id="2.60.40.10">
    <property type="entry name" value="Immunoglobulins"/>
    <property type="match status" value="1"/>
</dbReference>
<evidence type="ECO:0000259" key="6">
    <source>
        <dbReference type="Pfam" id="PF17389"/>
    </source>
</evidence>
<dbReference type="InterPro" id="IPR012341">
    <property type="entry name" value="6hp_glycosidase-like_sf"/>
</dbReference>
<dbReference type="Gene3D" id="1.50.10.10">
    <property type="match status" value="1"/>
</dbReference>